<dbReference type="Proteomes" id="UP000800200">
    <property type="component" value="Unassembled WGS sequence"/>
</dbReference>
<dbReference type="EMBL" id="ML994612">
    <property type="protein sequence ID" value="KAF2194342.1"/>
    <property type="molecule type" value="Genomic_DNA"/>
</dbReference>
<evidence type="ECO:0000313" key="1">
    <source>
        <dbReference type="EMBL" id="KAF2194342.1"/>
    </source>
</evidence>
<accession>A0A6A6ETL4</accession>
<proteinExistence type="predicted"/>
<sequence>SAYTIYNLYSIRRDITEDDDDPSFVIGDEFAQLVEPPEDVDMIEAIANLTIFIFSNNQGKPLST</sequence>
<name>A0A6A6ETL4_9PEZI</name>
<gene>
    <name evidence="1" type="ORF">K469DRAFT_709848</name>
</gene>
<dbReference type="AlphaFoldDB" id="A0A6A6ETL4"/>
<evidence type="ECO:0000313" key="2">
    <source>
        <dbReference type="Proteomes" id="UP000800200"/>
    </source>
</evidence>
<organism evidence="1 2">
    <name type="scientific">Zopfia rhizophila CBS 207.26</name>
    <dbReference type="NCBI Taxonomy" id="1314779"/>
    <lineage>
        <taxon>Eukaryota</taxon>
        <taxon>Fungi</taxon>
        <taxon>Dikarya</taxon>
        <taxon>Ascomycota</taxon>
        <taxon>Pezizomycotina</taxon>
        <taxon>Dothideomycetes</taxon>
        <taxon>Dothideomycetes incertae sedis</taxon>
        <taxon>Zopfiaceae</taxon>
        <taxon>Zopfia</taxon>
    </lineage>
</organism>
<reference evidence="1" key="1">
    <citation type="journal article" date="2020" name="Stud. Mycol.">
        <title>101 Dothideomycetes genomes: a test case for predicting lifestyles and emergence of pathogens.</title>
        <authorList>
            <person name="Haridas S."/>
            <person name="Albert R."/>
            <person name="Binder M."/>
            <person name="Bloem J."/>
            <person name="Labutti K."/>
            <person name="Salamov A."/>
            <person name="Andreopoulos B."/>
            <person name="Baker S."/>
            <person name="Barry K."/>
            <person name="Bills G."/>
            <person name="Bluhm B."/>
            <person name="Cannon C."/>
            <person name="Castanera R."/>
            <person name="Culley D."/>
            <person name="Daum C."/>
            <person name="Ezra D."/>
            <person name="Gonzalez J."/>
            <person name="Henrissat B."/>
            <person name="Kuo A."/>
            <person name="Liang C."/>
            <person name="Lipzen A."/>
            <person name="Lutzoni F."/>
            <person name="Magnuson J."/>
            <person name="Mondo S."/>
            <person name="Nolan M."/>
            <person name="Ohm R."/>
            <person name="Pangilinan J."/>
            <person name="Park H.-J."/>
            <person name="Ramirez L."/>
            <person name="Alfaro M."/>
            <person name="Sun H."/>
            <person name="Tritt A."/>
            <person name="Yoshinaga Y."/>
            <person name="Zwiers L.-H."/>
            <person name="Turgeon B."/>
            <person name="Goodwin S."/>
            <person name="Spatafora J."/>
            <person name="Crous P."/>
            <person name="Grigoriev I."/>
        </authorList>
    </citation>
    <scope>NUCLEOTIDE SEQUENCE</scope>
    <source>
        <strain evidence="1">CBS 207.26</strain>
    </source>
</reference>
<feature type="non-terminal residue" evidence="1">
    <location>
        <position position="1"/>
    </location>
</feature>
<keyword evidence="2" id="KW-1185">Reference proteome</keyword>
<protein>
    <submittedName>
        <fullName evidence="1">Uncharacterized protein</fullName>
    </submittedName>
</protein>